<dbReference type="PANTHER" id="PTHR46599:SF3">
    <property type="entry name" value="PIGGYBAC TRANSPOSABLE ELEMENT-DERIVED PROTEIN 4"/>
    <property type="match status" value="1"/>
</dbReference>
<accession>A0AAW1LAN4</accession>
<keyword evidence="3" id="KW-1185">Reference proteome</keyword>
<gene>
    <name evidence="2" type="ORF">QE152_g14298</name>
</gene>
<organism evidence="2 3">
    <name type="scientific">Popillia japonica</name>
    <name type="common">Japanese beetle</name>
    <dbReference type="NCBI Taxonomy" id="7064"/>
    <lineage>
        <taxon>Eukaryota</taxon>
        <taxon>Metazoa</taxon>
        <taxon>Ecdysozoa</taxon>
        <taxon>Arthropoda</taxon>
        <taxon>Hexapoda</taxon>
        <taxon>Insecta</taxon>
        <taxon>Pterygota</taxon>
        <taxon>Neoptera</taxon>
        <taxon>Endopterygota</taxon>
        <taxon>Coleoptera</taxon>
        <taxon>Polyphaga</taxon>
        <taxon>Scarabaeiformia</taxon>
        <taxon>Scarabaeidae</taxon>
        <taxon>Rutelinae</taxon>
        <taxon>Popillia</taxon>
    </lineage>
</organism>
<evidence type="ECO:0000313" key="3">
    <source>
        <dbReference type="Proteomes" id="UP001458880"/>
    </source>
</evidence>
<dbReference type="AlphaFoldDB" id="A0AAW1LAN4"/>
<sequence length="193" mass="22746">MEKEILPYNIRDGANVDIFAACDTPTDVFITLLEPALENIIYESNMQNGKVLNLKKPEILAFLGINLFMGYHILPCWKHYWIIQEDLYIACVAKLMPRNSFGKVLQNLYVWIIRHFQYLINMKQHWNGQFYKCSNGPKELSIHESMIIFKKRISVKQYNTIQPIKRGYKFWLSTDQNGYMLGLDLFQGKNEKL</sequence>
<evidence type="ECO:0000259" key="1">
    <source>
        <dbReference type="Pfam" id="PF13843"/>
    </source>
</evidence>
<dbReference type="Pfam" id="PF13843">
    <property type="entry name" value="DDE_Tnp_1_7"/>
    <property type="match status" value="1"/>
</dbReference>
<proteinExistence type="predicted"/>
<dbReference type="PANTHER" id="PTHR46599">
    <property type="entry name" value="PIGGYBAC TRANSPOSABLE ELEMENT-DERIVED PROTEIN 4"/>
    <property type="match status" value="1"/>
</dbReference>
<name>A0AAW1LAN4_POPJA</name>
<evidence type="ECO:0000313" key="2">
    <source>
        <dbReference type="EMBL" id="KAK9730732.1"/>
    </source>
</evidence>
<dbReference type="InterPro" id="IPR029526">
    <property type="entry name" value="PGBD"/>
</dbReference>
<feature type="domain" description="PiggyBac transposable element-derived protein" evidence="1">
    <location>
        <begin position="24"/>
        <end position="192"/>
    </location>
</feature>
<dbReference type="EMBL" id="JASPKY010000143">
    <property type="protein sequence ID" value="KAK9730732.1"/>
    <property type="molecule type" value="Genomic_DNA"/>
</dbReference>
<dbReference type="Proteomes" id="UP001458880">
    <property type="component" value="Unassembled WGS sequence"/>
</dbReference>
<protein>
    <submittedName>
        <fullName evidence="2">Transposase IS4</fullName>
    </submittedName>
</protein>
<reference evidence="2 3" key="1">
    <citation type="journal article" date="2024" name="BMC Genomics">
        <title>De novo assembly and annotation of Popillia japonica's genome with initial clues to its potential as an invasive pest.</title>
        <authorList>
            <person name="Cucini C."/>
            <person name="Boschi S."/>
            <person name="Funari R."/>
            <person name="Cardaioli E."/>
            <person name="Iannotti N."/>
            <person name="Marturano G."/>
            <person name="Paoli F."/>
            <person name="Bruttini M."/>
            <person name="Carapelli A."/>
            <person name="Frati F."/>
            <person name="Nardi F."/>
        </authorList>
    </citation>
    <scope>NUCLEOTIDE SEQUENCE [LARGE SCALE GENOMIC DNA]</scope>
    <source>
        <strain evidence="2">DMR45628</strain>
    </source>
</reference>
<comment type="caution">
    <text evidence="2">The sequence shown here is derived from an EMBL/GenBank/DDBJ whole genome shotgun (WGS) entry which is preliminary data.</text>
</comment>